<evidence type="ECO:0000256" key="2">
    <source>
        <dbReference type="ARBA" id="ARBA00010617"/>
    </source>
</evidence>
<dbReference type="EMBL" id="JBFXLU010000182">
    <property type="protein sequence ID" value="KAL2836248.1"/>
    <property type="molecule type" value="Genomic_DNA"/>
</dbReference>
<reference evidence="10 11" key="1">
    <citation type="submission" date="2024-07" db="EMBL/GenBank/DDBJ databases">
        <title>Section-level genome sequencing and comparative genomics of Aspergillus sections Usti and Cavernicolus.</title>
        <authorList>
            <consortium name="Lawrence Berkeley National Laboratory"/>
            <person name="Nybo J.L."/>
            <person name="Vesth T.C."/>
            <person name="Theobald S."/>
            <person name="Frisvad J.C."/>
            <person name="Larsen T.O."/>
            <person name="Kjaerboelling I."/>
            <person name="Rothschild-Mancinelli K."/>
            <person name="Lyhne E.K."/>
            <person name="Kogle M.E."/>
            <person name="Barry K."/>
            <person name="Clum A."/>
            <person name="Na H."/>
            <person name="Ledsgaard L."/>
            <person name="Lin J."/>
            <person name="Lipzen A."/>
            <person name="Kuo A."/>
            <person name="Riley R."/>
            <person name="Mondo S."/>
            <person name="Labutti K."/>
            <person name="Haridas S."/>
            <person name="Pangalinan J."/>
            <person name="Salamov A.A."/>
            <person name="Simmons B.A."/>
            <person name="Magnuson J.K."/>
            <person name="Chen J."/>
            <person name="Drula E."/>
            <person name="Henrissat B."/>
            <person name="Wiebenga A."/>
            <person name="Lubbers R.J."/>
            <person name="Gomes A.C."/>
            <person name="Makela M.R."/>
            <person name="Stajich J."/>
            <person name="Grigoriev I.V."/>
            <person name="Mortensen U.H."/>
            <person name="De Vries R.P."/>
            <person name="Baker S.E."/>
            <person name="Andersen M.R."/>
        </authorList>
    </citation>
    <scope>NUCLEOTIDE SEQUENCE [LARGE SCALE GENOMIC DNA]</scope>
    <source>
        <strain evidence="10 11">CBS 123904</strain>
    </source>
</reference>
<keyword evidence="7 8" id="KW-0503">Monooxygenase</keyword>
<comment type="caution">
    <text evidence="10">The sequence shown here is derived from an EMBL/GenBank/DDBJ whole genome shotgun (WGS) entry which is preliminary data.</text>
</comment>
<dbReference type="Proteomes" id="UP001610446">
    <property type="component" value="Unassembled WGS sequence"/>
</dbReference>
<accession>A0ABR4JB65</accession>
<dbReference type="InterPro" id="IPR002401">
    <property type="entry name" value="Cyt_P450_E_grp-I"/>
</dbReference>
<evidence type="ECO:0000313" key="10">
    <source>
        <dbReference type="EMBL" id="KAL2836248.1"/>
    </source>
</evidence>
<keyword evidence="6 8" id="KW-0408">Iron</keyword>
<proteinExistence type="inferred from homology"/>
<protein>
    <submittedName>
        <fullName evidence="10">Cytochrome P450</fullName>
    </submittedName>
</protein>
<evidence type="ECO:0000256" key="9">
    <source>
        <dbReference type="SAM" id="MobiDB-lite"/>
    </source>
</evidence>
<keyword evidence="5 8" id="KW-0560">Oxidoreductase</keyword>
<dbReference type="InterPro" id="IPR017972">
    <property type="entry name" value="Cyt_P450_CS"/>
</dbReference>
<dbReference type="InterPro" id="IPR001128">
    <property type="entry name" value="Cyt_P450"/>
</dbReference>
<gene>
    <name evidence="10" type="ORF">BJY01DRAFT_238342</name>
</gene>
<dbReference type="PANTHER" id="PTHR46300">
    <property type="entry name" value="P450, PUTATIVE (EUROFUNG)-RELATED-RELATED"/>
    <property type="match status" value="1"/>
</dbReference>
<feature type="region of interest" description="Disordered" evidence="9">
    <location>
        <begin position="1"/>
        <end position="22"/>
    </location>
</feature>
<comment type="similarity">
    <text evidence="2 8">Belongs to the cytochrome P450 family.</text>
</comment>
<dbReference type="Gene3D" id="1.10.630.10">
    <property type="entry name" value="Cytochrome P450"/>
    <property type="match status" value="1"/>
</dbReference>
<evidence type="ECO:0000256" key="1">
    <source>
        <dbReference type="ARBA" id="ARBA00001971"/>
    </source>
</evidence>
<keyword evidence="3 8" id="KW-0349">Heme</keyword>
<dbReference type="SUPFAM" id="SSF48264">
    <property type="entry name" value="Cytochrome P450"/>
    <property type="match status" value="1"/>
</dbReference>
<evidence type="ECO:0000256" key="3">
    <source>
        <dbReference type="ARBA" id="ARBA00022617"/>
    </source>
</evidence>
<dbReference type="InterPro" id="IPR036396">
    <property type="entry name" value="Cyt_P450_sf"/>
</dbReference>
<comment type="cofactor">
    <cofactor evidence="1">
        <name>heme</name>
        <dbReference type="ChEBI" id="CHEBI:30413"/>
    </cofactor>
</comment>
<sequence>MTSTTNRRQISTFKRGPNLPPGPPQLLIVGNILSPPPTDTYGPVSSITALGLTLIIIHDRDAAQYILGKKAHKISARPQLNFATLCGFKSFLITHQYDETYQLHRRLVHVQIGTRALSERFEGVQERESLTIRCKLAAAITLKITYGYSINRMGTDLLVELIEHAMEHLSLAFVPCSWIIDAIPAIERLPQGFPGLSYRKIARQWKAVNEAAAEIPYAFVRQQMAQGIHRASYVSNLLESKAGAEDDETIKWTAVSLYAAGLDSTVAILTSVILVLVMFPEVQVRAQKEINSLIGTGESRLPTFSDRKDLPYIDGDQDIIYKYYLIPKGAYRLPSMWWFLHDPKTYSDLEVFKPERYMVPLGEPDPSDIAFGYGRRACAGRFFADASVYITIVQMLAVFRFRKARDAQGNDIDVKLEAVPGIVNKPKPFKFGIEPRS</sequence>
<keyword evidence="11" id="KW-1185">Reference proteome</keyword>
<dbReference type="InterPro" id="IPR050364">
    <property type="entry name" value="Cytochrome_P450_fung"/>
</dbReference>
<dbReference type="Pfam" id="PF00067">
    <property type="entry name" value="p450"/>
    <property type="match status" value="2"/>
</dbReference>
<evidence type="ECO:0000256" key="5">
    <source>
        <dbReference type="ARBA" id="ARBA00023002"/>
    </source>
</evidence>
<evidence type="ECO:0000313" key="11">
    <source>
        <dbReference type="Proteomes" id="UP001610446"/>
    </source>
</evidence>
<keyword evidence="4 8" id="KW-0479">Metal-binding</keyword>
<dbReference type="PANTHER" id="PTHR46300:SF7">
    <property type="entry name" value="P450, PUTATIVE (EUROFUNG)-RELATED"/>
    <property type="match status" value="1"/>
</dbReference>
<organism evidence="10 11">
    <name type="scientific">Aspergillus pseudoustus</name>
    <dbReference type="NCBI Taxonomy" id="1810923"/>
    <lineage>
        <taxon>Eukaryota</taxon>
        <taxon>Fungi</taxon>
        <taxon>Dikarya</taxon>
        <taxon>Ascomycota</taxon>
        <taxon>Pezizomycotina</taxon>
        <taxon>Eurotiomycetes</taxon>
        <taxon>Eurotiomycetidae</taxon>
        <taxon>Eurotiales</taxon>
        <taxon>Aspergillaceae</taxon>
        <taxon>Aspergillus</taxon>
        <taxon>Aspergillus subgen. Nidulantes</taxon>
    </lineage>
</organism>
<name>A0ABR4JB65_9EURO</name>
<evidence type="ECO:0000256" key="7">
    <source>
        <dbReference type="ARBA" id="ARBA00023033"/>
    </source>
</evidence>
<evidence type="ECO:0000256" key="6">
    <source>
        <dbReference type="ARBA" id="ARBA00023004"/>
    </source>
</evidence>
<dbReference type="PROSITE" id="PS00086">
    <property type="entry name" value="CYTOCHROME_P450"/>
    <property type="match status" value="1"/>
</dbReference>
<evidence type="ECO:0000256" key="4">
    <source>
        <dbReference type="ARBA" id="ARBA00022723"/>
    </source>
</evidence>
<dbReference type="PRINTS" id="PR00463">
    <property type="entry name" value="EP450I"/>
</dbReference>
<feature type="compositionally biased region" description="Polar residues" evidence="9">
    <location>
        <begin position="1"/>
        <end position="12"/>
    </location>
</feature>
<evidence type="ECO:0000256" key="8">
    <source>
        <dbReference type="RuleBase" id="RU000461"/>
    </source>
</evidence>